<keyword evidence="5 6" id="KW-0472">Membrane</keyword>
<evidence type="ECO:0000256" key="6">
    <source>
        <dbReference type="SAM" id="Phobius"/>
    </source>
</evidence>
<feature type="transmembrane region" description="Helical" evidence="6">
    <location>
        <begin position="92"/>
        <end position="113"/>
    </location>
</feature>
<dbReference type="AlphaFoldDB" id="A0A2J7ZZ16"/>
<accession>A0A2J7ZZ16</accession>
<dbReference type="Pfam" id="PF19055">
    <property type="entry name" value="ABC2_membrane_7"/>
    <property type="match status" value="1"/>
</dbReference>
<feature type="transmembrane region" description="Helical" evidence="6">
    <location>
        <begin position="125"/>
        <end position="143"/>
    </location>
</feature>
<feature type="transmembrane region" description="Helical" evidence="6">
    <location>
        <begin position="61"/>
        <end position="86"/>
    </location>
</feature>
<evidence type="ECO:0000256" key="5">
    <source>
        <dbReference type="ARBA" id="ARBA00023136"/>
    </source>
</evidence>
<organism evidence="8 9">
    <name type="scientific">Tetrabaena socialis</name>
    <dbReference type="NCBI Taxonomy" id="47790"/>
    <lineage>
        <taxon>Eukaryota</taxon>
        <taxon>Viridiplantae</taxon>
        <taxon>Chlorophyta</taxon>
        <taxon>core chlorophytes</taxon>
        <taxon>Chlorophyceae</taxon>
        <taxon>CS clade</taxon>
        <taxon>Chlamydomonadales</taxon>
        <taxon>Tetrabaenaceae</taxon>
        <taxon>Tetrabaena</taxon>
    </lineage>
</organism>
<keyword evidence="3 6" id="KW-0812">Transmembrane</keyword>
<keyword evidence="9" id="KW-1185">Reference proteome</keyword>
<comment type="subcellular location">
    <subcellularLocation>
        <location evidence="1">Membrane</location>
        <topology evidence="1">Multi-pass membrane protein</topology>
    </subcellularLocation>
</comment>
<evidence type="ECO:0000259" key="7">
    <source>
        <dbReference type="Pfam" id="PF19055"/>
    </source>
</evidence>
<keyword evidence="2" id="KW-0813">Transport</keyword>
<evidence type="ECO:0000256" key="3">
    <source>
        <dbReference type="ARBA" id="ARBA00022692"/>
    </source>
</evidence>
<evidence type="ECO:0000313" key="8">
    <source>
        <dbReference type="EMBL" id="PNH05488.1"/>
    </source>
</evidence>
<keyword evidence="4 6" id="KW-1133">Transmembrane helix</keyword>
<feature type="domain" description="ABC transporter family G" evidence="7">
    <location>
        <begin position="25"/>
        <end position="179"/>
    </location>
</feature>
<evidence type="ECO:0000256" key="1">
    <source>
        <dbReference type="ARBA" id="ARBA00004141"/>
    </source>
</evidence>
<dbReference type="PANTHER" id="PTHR48041:SF91">
    <property type="entry name" value="ABC TRANSPORTER G FAMILY MEMBER 28"/>
    <property type="match status" value="1"/>
</dbReference>
<dbReference type="GO" id="GO:0140359">
    <property type="term" value="F:ABC-type transporter activity"/>
    <property type="evidence" value="ECO:0007669"/>
    <property type="project" value="InterPro"/>
</dbReference>
<reference evidence="8 9" key="1">
    <citation type="journal article" date="2017" name="Mol. Biol. Evol.">
        <title>The 4-celled Tetrabaena socialis nuclear genome reveals the essential components for genetic control of cell number at the origin of multicellularity in the volvocine lineage.</title>
        <authorList>
            <person name="Featherston J."/>
            <person name="Arakaki Y."/>
            <person name="Hanschen E.R."/>
            <person name="Ferris P.J."/>
            <person name="Michod R.E."/>
            <person name="Olson B.J.S.C."/>
            <person name="Nozaki H."/>
            <person name="Durand P.M."/>
        </authorList>
    </citation>
    <scope>NUCLEOTIDE SEQUENCE [LARGE SCALE GENOMIC DNA]</scope>
    <source>
        <strain evidence="8 9">NIES-571</strain>
    </source>
</reference>
<dbReference type="OrthoDB" id="1720926at2759"/>
<evidence type="ECO:0000313" key="9">
    <source>
        <dbReference type="Proteomes" id="UP000236333"/>
    </source>
</evidence>
<dbReference type="InterPro" id="IPR050352">
    <property type="entry name" value="ABCG_transporters"/>
</dbReference>
<gene>
    <name evidence="8" type="ORF">TSOC_008246</name>
</gene>
<sequence length="238" mass="26259">MGERGADGGSQWGLSSVPSNFVMVYLVLSVLSTVTHLRTFSVFRTVQLRERMSGVSVAASFLASNLTDLGWILLSPAVFFAIYYFVALPRGSFGYFYLIGVLVCWWSSGLSYVISISTIPPQAQLICTVILSLILGAFLHGMSPTIRSSRGTLLEVVLGASYNRWAMEAATIGEFKHYYEYKSNEIIMIYYGIGLCNMDRTLIDDADKVQVASVLRTAPSTMTAKEVQRRAAWPGHHA</sequence>
<dbReference type="Proteomes" id="UP000236333">
    <property type="component" value="Unassembled WGS sequence"/>
</dbReference>
<name>A0A2J7ZZ16_9CHLO</name>
<dbReference type="GO" id="GO:0016020">
    <property type="term" value="C:membrane"/>
    <property type="evidence" value="ECO:0007669"/>
    <property type="project" value="UniProtKB-SubCell"/>
</dbReference>
<evidence type="ECO:0000256" key="4">
    <source>
        <dbReference type="ARBA" id="ARBA00022989"/>
    </source>
</evidence>
<protein>
    <submittedName>
        <fullName evidence="8">ABC transporter G family member 24</fullName>
    </submittedName>
</protein>
<feature type="transmembrane region" description="Helical" evidence="6">
    <location>
        <begin position="20"/>
        <end position="40"/>
    </location>
</feature>
<comment type="caution">
    <text evidence="8">The sequence shown here is derived from an EMBL/GenBank/DDBJ whole genome shotgun (WGS) entry which is preliminary data.</text>
</comment>
<dbReference type="InterPro" id="IPR043926">
    <property type="entry name" value="ABCG_dom"/>
</dbReference>
<dbReference type="PANTHER" id="PTHR48041">
    <property type="entry name" value="ABC TRANSPORTER G FAMILY MEMBER 28"/>
    <property type="match status" value="1"/>
</dbReference>
<dbReference type="EMBL" id="PGGS01000301">
    <property type="protein sequence ID" value="PNH05488.1"/>
    <property type="molecule type" value="Genomic_DNA"/>
</dbReference>
<evidence type="ECO:0000256" key="2">
    <source>
        <dbReference type="ARBA" id="ARBA00022448"/>
    </source>
</evidence>
<proteinExistence type="predicted"/>